<protein>
    <submittedName>
        <fullName evidence="1">SFRICE_026341</fullName>
    </submittedName>
</protein>
<dbReference type="EMBL" id="ODYU01006947">
    <property type="protein sequence ID" value="SOQ49257.1"/>
    <property type="molecule type" value="Genomic_DNA"/>
</dbReference>
<organism evidence="1">
    <name type="scientific">Spodoptera frugiperda</name>
    <name type="common">Fall armyworm</name>
    <dbReference type="NCBI Taxonomy" id="7108"/>
    <lineage>
        <taxon>Eukaryota</taxon>
        <taxon>Metazoa</taxon>
        <taxon>Ecdysozoa</taxon>
        <taxon>Arthropoda</taxon>
        <taxon>Hexapoda</taxon>
        <taxon>Insecta</taxon>
        <taxon>Pterygota</taxon>
        <taxon>Neoptera</taxon>
        <taxon>Endopterygota</taxon>
        <taxon>Lepidoptera</taxon>
        <taxon>Glossata</taxon>
        <taxon>Ditrysia</taxon>
        <taxon>Noctuoidea</taxon>
        <taxon>Noctuidae</taxon>
        <taxon>Amphipyrinae</taxon>
        <taxon>Spodoptera</taxon>
    </lineage>
</organism>
<proteinExistence type="predicted"/>
<evidence type="ECO:0000313" key="1">
    <source>
        <dbReference type="EMBL" id="SOQ49257.1"/>
    </source>
</evidence>
<name>A0A2H1W885_SPOFR</name>
<reference evidence="1" key="1">
    <citation type="submission" date="2016-07" db="EMBL/GenBank/DDBJ databases">
        <authorList>
            <person name="Bretaudeau A."/>
        </authorList>
    </citation>
    <scope>NUCLEOTIDE SEQUENCE</scope>
    <source>
        <strain evidence="1">Rice</strain>
        <tissue evidence="1">Whole body</tissue>
    </source>
</reference>
<gene>
    <name evidence="1" type="ORF">SFRICE_026341</name>
</gene>
<accession>A0A2H1W885</accession>
<sequence>MEDAPQYALFKTDSFDCTVGAVAWQSTAAQRVTTFRFPHEATLCVIRKLLFRVWVSCVYKLLDSNFFFGLLLSENT</sequence>
<dbReference type="AlphaFoldDB" id="A0A2H1W885"/>